<proteinExistence type="predicted"/>
<evidence type="ECO:0000313" key="1">
    <source>
        <dbReference type="EMBL" id="OCK81432.1"/>
    </source>
</evidence>
<gene>
    <name evidence="1" type="ORF">K432DRAFT_17538</name>
</gene>
<sequence length="260" mass="28818">MAKANKINSVLAVYPVEDVGPEDSKNHPKTPRYHILYGPPAFLPIWPFHTTSSLSLHHGKWSDHSVIAEKTPAILNIMLDHPLLERIMCSVGSVNDNPTPQTSLTDENLGDNEAKELKLSSGLGHGQWYDRTLAELLGWPKERPIRWCASPRGWQTWIEREHVDVEWDSRGKAAGGSLTLVDEDHTMLAIYKPRCASWVDGGAETLMKKGRGDGRASLGIFMDRVSEEALEHMVLACVAIEEQIVMSQGCNGSYHGGWGS</sequence>
<keyword evidence="2" id="KW-1185">Reference proteome</keyword>
<dbReference type="AlphaFoldDB" id="A0A8E2ECG9"/>
<dbReference type="EMBL" id="KV744921">
    <property type="protein sequence ID" value="OCK81432.1"/>
    <property type="molecule type" value="Genomic_DNA"/>
</dbReference>
<reference evidence="1 2" key="1">
    <citation type="journal article" date="2016" name="Nat. Commun.">
        <title>Ectomycorrhizal ecology is imprinted in the genome of the dominant symbiotic fungus Cenococcum geophilum.</title>
        <authorList>
            <consortium name="DOE Joint Genome Institute"/>
            <person name="Peter M."/>
            <person name="Kohler A."/>
            <person name="Ohm R.A."/>
            <person name="Kuo A."/>
            <person name="Krutzmann J."/>
            <person name="Morin E."/>
            <person name="Arend M."/>
            <person name="Barry K.W."/>
            <person name="Binder M."/>
            <person name="Choi C."/>
            <person name="Clum A."/>
            <person name="Copeland A."/>
            <person name="Grisel N."/>
            <person name="Haridas S."/>
            <person name="Kipfer T."/>
            <person name="LaButti K."/>
            <person name="Lindquist E."/>
            <person name="Lipzen A."/>
            <person name="Maire R."/>
            <person name="Meier B."/>
            <person name="Mihaltcheva S."/>
            <person name="Molinier V."/>
            <person name="Murat C."/>
            <person name="Poggeler S."/>
            <person name="Quandt C.A."/>
            <person name="Sperisen C."/>
            <person name="Tritt A."/>
            <person name="Tisserant E."/>
            <person name="Crous P.W."/>
            <person name="Henrissat B."/>
            <person name="Nehls U."/>
            <person name="Egli S."/>
            <person name="Spatafora J.W."/>
            <person name="Grigoriev I.V."/>
            <person name="Martin F.M."/>
        </authorList>
    </citation>
    <scope>NUCLEOTIDE SEQUENCE [LARGE SCALE GENOMIC DNA]</scope>
    <source>
        <strain evidence="1 2">CBS 459.81</strain>
    </source>
</reference>
<accession>A0A8E2ECG9</accession>
<evidence type="ECO:0000313" key="2">
    <source>
        <dbReference type="Proteomes" id="UP000250266"/>
    </source>
</evidence>
<dbReference type="OrthoDB" id="3798937at2759"/>
<dbReference type="Proteomes" id="UP000250266">
    <property type="component" value="Unassembled WGS sequence"/>
</dbReference>
<protein>
    <submittedName>
        <fullName evidence="1">Uncharacterized protein</fullName>
    </submittedName>
</protein>
<name>A0A8E2ECG9_9PEZI</name>
<organism evidence="1 2">
    <name type="scientific">Lepidopterella palustris CBS 459.81</name>
    <dbReference type="NCBI Taxonomy" id="1314670"/>
    <lineage>
        <taxon>Eukaryota</taxon>
        <taxon>Fungi</taxon>
        <taxon>Dikarya</taxon>
        <taxon>Ascomycota</taxon>
        <taxon>Pezizomycotina</taxon>
        <taxon>Dothideomycetes</taxon>
        <taxon>Pleosporomycetidae</taxon>
        <taxon>Mytilinidiales</taxon>
        <taxon>Argynnaceae</taxon>
        <taxon>Lepidopterella</taxon>
    </lineage>
</organism>